<sequence length="582" mass="62607">MNRWMKRQSLIVSCSIVLSILLVAIISIISAIMYNSTHSEVYRKFTNVGNKLTDVAQANVNLVEKTAPVMAAGQQPPEEQMSILKRLLSGTTDDYLVTNAYYLLSEFRQEGEKNYFKYLQTSESMKKLDMMAGTEYEDHGSFSQVYKEALQGKAGLTDVFKDDYGYWLTFLAPIKDGNGKVVALYGVDFDYRLVKERLDALIWKTVGISAAAVLFSILAVVFLLRAALKPLQLLAARAKEAAKGDLTVSVPVTNENEVGQAATAFNDMVANLRQLTLHIGQTSGEVSSSSFHLKETASQTEAATNEIAHAISRVAVGAESQLASSNECQRAMTEMAIGIQRIAESSSVVSELATGTANLATDGEGVMELTVKQMDTIEQHVSEATQAMRELNESSERIGDILSHIAEVANQTNLLALNASIEAARAGEHGKGFAVVAHEIRKLAERSKTSSEEIATILHEIGERSHVVASSLNVSADEAREGTKLANASGESFRAILGSVKQVSNQVQEVSAAAEQMSAGSEQIAASLGELERTAQVSAANAQEVAAASEEQLASVEEVAGASQQLSTLATQLNEAVSRFKV</sequence>
<comment type="subcellular location">
    <subcellularLocation>
        <location evidence="1">Cell membrane</location>
    </subcellularLocation>
</comment>
<evidence type="ECO:0000313" key="11">
    <source>
        <dbReference type="Proteomes" id="UP001596113"/>
    </source>
</evidence>
<dbReference type="PANTHER" id="PTHR32089:SF112">
    <property type="entry name" value="LYSOZYME-LIKE PROTEIN-RELATED"/>
    <property type="match status" value="1"/>
</dbReference>
<comment type="similarity">
    <text evidence="5">Belongs to the methyl-accepting chemotaxis (MCP) protein family.</text>
</comment>
<evidence type="ECO:0000259" key="8">
    <source>
        <dbReference type="PROSITE" id="PS50111"/>
    </source>
</evidence>
<keyword evidence="7" id="KW-1133">Transmembrane helix</keyword>
<protein>
    <submittedName>
        <fullName evidence="10">Methyl-accepting chemotaxis protein</fullName>
    </submittedName>
</protein>
<dbReference type="PRINTS" id="PR00260">
    <property type="entry name" value="CHEMTRNSDUCR"/>
</dbReference>
<feature type="domain" description="Methyl-accepting transducer" evidence="8">
    <location>
        <begin position="296"/>
        <end position="532"/>
    </location>
</feature>
<evidence type="ECO:0000313" key="10">
    <source>
        <dbReference type="EMBL" id="MFC5407276.1"/>
    </source>
</evidence>
<evidence type="ECO:0000256" key="4">
    <source>
        <dbReference type="ARBA" id="ARBA00023224"/>
    </source>
</evidence>
<keyword evidence="11" id="KW-1185">Reference proteome</keyword>
<dbReference type="InterPro" id="IPR004089">
    <property type="entry name" value="MCPsignal_dom"/>
</dbReference>
<dbReference type="PANTHER" id="PTHR32089">
    <property type="entry name" value="METHYL-ACCEPTING CHEMOTAXIS PROTEIN MCPB"/>
    <property type="match status" value="1"/>
</dbReference>
<dbReference type="CDD" id="cd06225">
    <property type="entry name" value="HAMP"/>
    <property type="match status" value="1"/>
</dbReference>
<gene>
    <name evidence="10" type="ORF">ACFPOF_31490</name>
</gene>
<reference evidence="11" key="1">
    <citation type="journal article" date="2019" name="Int. J. Syst. Evol. Microbiol.">
        <title>The Global Catalogue of Microorganisms (GCM) 10K type strain sequencing project: providing services to taxonomists for standard genome sequencing and annotation.</title>
        <authorList>
            <consortium name="The Broad Institute Genomics Platform"/>
            <consortium name="The Broad Institute Genome Sequencing Center for Infectious Disease"/>
            <person name="Wu L."/>
            <person name="Ma J."/>
        </authorList>
    </citation>
    <scope>NUCLEOTIDE SEQUENCE [LARGE SCALE GENOMIC DNA]</scope>
    <source>
        <strain evidence="11">CGMCC 1.18575</strain>
    </source>
</reference>
<feature type="transmembrane region" description="Helical" evidence="7">
    <location>
        <begin position="201"/>
        <end position="224"/>
    </location>
</feature>
<dbReference type="EMBL" id="JBHSMI010000067">
    <property type="protein sequence ID" value="MFC5407276.1"/>
    <property type="molecule type" value="Genomic_DNA"/>
</dbReference>
<keyword evidence="4 6" id="KW-0807">Transducer</keyword>
<name>A0ABW0I181_9BACL</name>
<keyword evidence="3 7" id="KW-0472">Membrane</keyword>
<dbReference type="RefSeq" id="WP_378139795.1">
    <property type="nucleotide sequence ID" value="NZ_JBHSMI010000067.1"/>
</dbReference>
<keyword evidence="7" id="KW-0812">Transmembrane</keyword>
<proteinExistence type="inferred from homology"/>
<evidence type="ECO:0000256" key="6">
    <source>
        <dbReference type="PROSITE-ProRule" id="PRU00284"/>
    </source>
</evidence>
<dbReference type="CDD" id="cd11386">
    <property type="entry name" value="MCP_signal"/>
    <property type="match status" value="1"/>
</dbReference>
<dbReference type="InterPro" id="IPR004090">
    <property type="entry name" value="Chemotax_Me-accpt_rcpt"/>
</dbReference>
<dbReference type="SMART" id="SM00283">
    <property type="entry name" value="MA"/>
    <property type="match status" value="1"/>
</dbReference>
<feature type="domain" description="HAMP" evidence="9">
    <location>
        <begin position="225"/>
        <end position="277"/>
    </location>
</feature>
<dbReference type="Pfam" id="PF00672">
    <property type="entry name" value="HAMP"/>
    <property type="match status" value="1"/>
</dbReference>
<dbReference type="InterPro" id="IPR003660">
    <property type="entry name" value="HAMP_dom"/>
</dbReference>
<evidence type="ECO:0000259" key="9">
    <source>
        <dbReference type="PROSITE" id="PS50885"/>
    </source>
</evidence>
<organism evidence="10 11">
    <name type="scientific">Cohnella soli</name>
    <dbReference type="NCBI Taxonomy" id="425005"/>
    <lineage>
        <taxon>Bacteria</taxon>
        <taxon>Bacillati</taxon>
        <taxon>Bacillota</taxon>
        <taxon>Bacilli</taxon>
        <taxon>Bacillales</taxon>
        <taxon>Paenibacillaceae</taxon>
        <taxon>Cohnella</taxon>
    </lineage>
</organism>
<dbReference type="SUPFAM" id="SSF58104">
    <property type="entry name" value="Methyl-accepting chemotaxis protein (MCP) signaling domain"/>
    <property type="match status" value="1"/>
</dbReference>
<evidence type="ECO:0000256" key="7">
    <source>
        <dbReference type="SAM" id="Phobius"/>
    </source>
</evidence>
<evidence type="ECO:0000256" key="5">
    <source>
        <dbReference type="ARBA" id="ARBA00029447"/>
    </source>
</evidence>
<dbReference type="PROSITE" id="PS50111">
    <property type="entry name" value="CHEMOTAXIS_TRANSDUC_2"/>
    <property type="match status" value="1"/>
</dbReference>
<dbReference type="Proteomes" id="UP001596113">
    <property type="component" value="Unassembled WGS sequence"/>
</dbReference>
<evidence type="ECO:0000256" key="2">
    <source>
        <dbReference type="ARBA" id="ARBA00022475"/>
    </source>
</evidence>
<evidence type="ECO:0000256" key="1">
    <source>
        <dbReference type="ARBA" id="ARBA00004236"/>
    </source>
</evidence>
<accession>A0ABW0I181</accession>
<comment type="caution">
    <text evidence="10">The sequence shown here is derived from an EMBL/GenBank/DDBJ whole genome shotgun (WGS) entry which is preliminary data.</text>
</comment>
<dbReference type="Pfam" id="PF00015">
    <property type="entry name" value="MCPsignal"/>
    <property type="match status" value="1"/>
</dbReference>
<feature type="transmembrane region" description="Helical" evidence="7">
    <location>
        <begin position="12"/>
        <end position="34"/>
    </location>
</feature>
<dbReference type="Gene3D" id="1.10.287.950">
    <property type="entry name" value="Methyl-accepting chemotaxis protein"/>
    <property type="match status" value="1"/>
</dbReference>
<evidence type="ECO:0000256" key="3">
    <source>
        <dbReference type="ARBA" id="ARBA00023136"/>
    </source>
</evidence>
<dbReference type="Gene3D" id="6.10.340.10">
    <property type="match status" value="1"/>
</dbReference>
<dbReference type="SMART" id="SM00304">
    <property type="entry name" value="HAMP"/>
    <property type="match status" value="1"/>
</dbReference>
<keyword evidence="2" id="KW-1003">Cell membrane</keyword>
<dbReference type="PROSITE" id="PS50885">
    <property type="entry name" value="HAMP"/>
    <property type="match status" value="1"/>
</dbReference>